<keyword evidence="4" id="KW-1185">Reference proteome</keyword>
<gene>
    <name evidence="3" type="ORF">EV209_2627</name>
</gene>
<dbReference type="RefSeq" id="WP_130435886.1">
    <property type="nucleotide sequence ID" value="NZ_SGXF01000006.1"/>
</dbReference>
<feature type="transmembrane region" description="Helical" evidence="1">
    <location>
        <begin position="56"/>
        <end position="79"/>
    </location>
</feature>
<evidence type="ECO:0000313" key="4">
    <source>
        <dbReference type="Proteomes" id="UP000292927"/>
    </source>
</evidence>
<keyword evidence="3" id="KW-0418">Kinase</keyword>
<feature type="transmembrane region" description="Helical" evidence="1">
    <location>
        <begin position="183"/>
        <end position="205"/>
    </location>
</feature>
<organism evidence="3 4">
    <name type="scientific">Cuneatibacter caecimuris</name>
    <dbReference type="NCBI Taxonomy" id="1796618"/>
    <lineage>
        <taxon>Bacteria</taxon>
        <taxon>Bacillati</taxon>
        <taxon>Bacillota</taxon>
        <taxon>Clostridia</taxon>
        <taxon>Lachnospirales</taxon>
        <taxon>Lachnospiraceae</taxon>
        <taxon>Cuneatibacter</taxon>
    </lineage>
</organism>
<dbReference type="InterPro" id="IPR032834">
    <property type="entry name" value="NatK-like_C"/>
</dbReference>
<name>A0A4Q7NZU0_9FIRM</name>
<keyword evidence="1" id="KW-1133">Transmembrane helix</keyword>
<feature type="domain" description="Sensor histidine kinase NatK-like C-terminal" evidence="2">
    <location>
        <begin position="325"/>
        <end position="426"/>
    </location>
</feature>
<evidence type="ECO:0000256" key="1">
    <source>
        <dbReference type="SAM" id="Phobius"/>
    </source>
</evidence>
<dbReference type="PANTHER" id="PTHR40448">
    <property type="entry name" value="TWO-COMPONENT SENSOR HISTIDINE KINASE"/>
    <property type="match status" value="1"/>
</dbReference>
<protein>
    <submittedName>
        <fullName evidence="3">Signal transduction histidine kinase</fullName>
    </submittedName>
</protein>
<dbReference type="GO" id="GO:0042802">
    <property type="term" value="F:identical protein binding"/>
    <property type="evidence" value="ECO:0007669"/>
    <property type="project" value="TreeGrafter"/>
</dbReference>
<feature type="transmembrane region" description="Helical" evidence="1">
    <location>
        <begin position="88"/>
        <end position="109"/>
    </location>
</feature>
<dbReference type="Gene3D" id="3.30.565.10">
    <property type="entry name" value="Histidine kinase-like ATPase, C-terminal domain"/>
    <property type="match status" value="1"/>
</dbReference>
<feature type="transmembrane region" description="Helical" evidence="1">
    <location>
        <begin position="115"/>
        <end position="140"/>
    </location>
</feature>
<evidence type="ECO:0000313" key="3">
    <source>
        <dbReference type="EMBL" id="RZS92884.1"/>
    </source>
</evidence>
<dbReference type="GO" id="GO:0016301">
    <property type="term" value="F:kinase activity"/>
    <property type="evidence" value="ECO:0007669"/>
    <property type="project" value="UniProtKB-KW"/>
</dbReference>
<dbReference type="PANTHER" id="PTHR40448:SF1">
    <property type="entry name" value="TWO-COMPONENT SENSOR HISTIDINE KINASE"/>
    <property type="match status" value="1"/>
</dbReference>
<keyword evidence="1" id="KW-0812">Transmembrane</keyword>
<dbReference type="Proteomes" id="UP000292927">
    <property type="component" value="Unassembled WGS sequence"/>
</dbReference>
<feature type="transmembrane region" description="Helical" evidence="1">
    <location>
        <begin position="31"/>
        <end position="50"/>
    </location>
</feature>
<dbReference type="InterPro" id="IPR036890">
    <property type="entry name" value="HATPase_C_sf"/>
</dbReference>
<dbReference type="Pfam" id="PF14501">
    <property type="entry name" value="HATPase_c_5"/>
    <property type="match status" value="1"/>
</dbReference>
<proteinExistence type="predicted"/>
<keyword evidence="3" id="KW-0808">Transferase</keyword>
<feature type="transmembrane region" description="Helical" evidence="1">
    <location>
        <begin position="6"/>
        <end position="24"/>
    </location>
</feature>
<sequence length="426" mass="48376">MKTYIFFQSCLSYFFVLLFLLLFLRLRKKLLFNIAVSFVSFALYCLLAWGKSEDQLWGWQVLAVTAAQILLTQGIAFYLDAYRDFRTLFTGFSSAAFTMACGVPSSAVYSLTKQVWISMVTLVAVNGLALCILAHFIRAYYHTEQRMRKGGWLKLCVVPAVFYITVNALAVFPANISETPQNWLALVMVLILLVVSYITIFQLLAAQRNQNMLQRNADFLTRESEQLSLRLKMNKEQETNMAMLRHDIRHYLISVSAFCKAGDCGRVREILQEAEAWVQENSDKKFCENVMVNSVAAYYIREAEKKKIRFVAALDVPEKLPVHETEFAAVLGNLLSNALEGAEKTKDGRRREIILRCICGGNLFLEIKNSYDGKAIEFSEETGMPVSQRGEGHGYGMLSVAGFVKKYQAEFSWCAENGMFTVKIFI</sequence>
<dbReference type="CDD" id="cd16935">
    <property type="entry name" value="HATPase_AgrC-ComD-like"/>
    <property type="match status" value="1"/>
</dbReference>
<evidence type="ECO:0000259" key="2">
    <source>
        <dbReference type="Pfam" id="PF14501"/>
    </source>
</evidence>
<reference evidence="3 4" key="1">
    <citation type="submission" date="2019-02" db="EMBL/GenBank/DDBJ databases">
        <title>Genomic Encyclopedia of Type Strains, Phase IV (KMG-IV): sequencing the most valuable type-strain genomes for metagenomic binning, comparative biology and taxonomic classification.</title>
        <authorList>
            <person name="Goeker M."/>
        </authorList>
    </citation>
    <scope>NUCLEOTIDE SEQUENCE [LARGE SCALE GENOMIC DNA]</scope>
    <source>
        <strain evidence="3 4">DSM 29486</strain>
    </source>
</reference>
<dbReference type="OrthoDB" id="9773869at2"/>
<accession>A0A4Q7NZU0</accession>
<keyword evidence="1" id="KW-0472">Membrane</keyword>
<comment type="caution">
    <text evidence="3">The sequence shown here is derived from an EMBL/GenBank/DDBJ whole genome shotgun (WGS) entry which is preliminary data.</text>
</comment>
<dbReference type="AlphaFoldDB" id="A0A4Q7NZU0"/>
<dbReference type="EMBL" id="SGXF01000006">
    <property type="protein sequence ID" value="RZS92884.1"/>
    <property type="molecule type" value="Genomic_DNA"/>
</dbReference>
<feature type="transmembrane region" description="Helical" evidence="1">
    <location>
        <begin position="152"/>
        <end position="171"/>
    </location>
</feature>
<dbReference type="SUPFAM" id="SSF55874">
    <property type="entry name" value="ATPase domain of HSP90 chaperone/DNA topoisomerase II/histidine kinase"/>
    <property type="match status" value="1"/>
</dbReference>